<accession>A0A0M4CBX4</accession>
<keyword evidence="1" id="KW-0812">Transmembrane</keyword>
<gene>
    <name evidence="2" type="ORF">CDES_00415</name>
</gene>
<organism evidence="2 3">
    <name type="scientific">Corynebacterium deserti GIMN1.010</name>
    <dbReference type="NCBI Taxonomy" id="931089"/>
    <lineage>
        <taxon>Bacteria</taxon>
        <taxon>Bacillati</taxon>
        <taxon>Actinomycetota</taxon>
        <taxon>Actinomycetes</taxon>
        <taxon>Mycobacteriales</taxon>
        <taxon>Corynebacteriaceae</taxon>
        <taxon>Corynebacterium</taxon>
    </lineage>
</organism>
<feature type="transmembrane region" description="Helical" evidence="1">
    <location>
        <begin position="69"/>
        <end position="91"/>
    </location>
</feature>
<keyword evidence="1" id="KW-0472">Membrane</keyword>
<evidence type="ECO:0000313" key="2">
    <source>
        <dbReference type="EMBL" id="ALC04566.1"/>
    </source>
</evidence>
<dbReference type="Proteomes" id="UP000068067">
    <property type="component" value="Chromosome"/>
</dbReference>
<evidence type="ECO:0000256" key="1">
    <source>
        <dbReference type="SAM" id="Phobius"/>
    </source>
</evidence>
<keyword evidence="3" id="KW-1185">Reference proteome</keyword>
<name>A0A0M4CBX4_9CORY</name>
<dbReference type="KEGG" id="cdx:CDES_00415"/>
<dbReference type="PATRIC" id="fig|931089.4.peg.77"/>
<feature type="transmembrane region" description="Helical" evidence="1">
    <location>
        <begin position="162"/>
        <end position="184"/>
    </location>
</feature>
<dbReference type="AlphaFoldDB" id="A0A0M4CBX4"/>
<proteinExistence type="predicted"/>
<feature type="transmembrane region" description="Helical" evidence="1">
    <location>
        <begin position="30"/>
        <end position="48"/>
    </location>
</feature>
<keyword evidence="1" id="KW-1133">Transmembrane helix</keyword>
<sequence length="188" mass="19526">MIPLLGIILSLAFLITMAYRGHAVMVIAPISAMVAVILAILIMAPKSIKDCITALSDGGKNAVVPVFTTASEVAYGGVIALLAIFAVIAGITGSSSGGLTMAIQSFAEYLIPLADARDISLDFLHRAMAMTSVSLDSLPHNGASVTLLLVTGMTHRQSYKDIGVVTVIVPFIGIVAIIALGFLFPTLQ</sequence>
<evidence type="ECO:0000313" key="3">
    <source>
        <dbReference type="Proteomes" id="UP000068067"/>
    </source>
</evidence>
<protein>
    <submittedName>
        <fullName evidence="2">Putative membrane protein</fullName>
    </submittedName>
</protein>
<reference evidence="2 3" key="1">
    <citation type="submission" date="2014-08" db="EMBL/GenBank/DDBJ databases">
        <title>Complete genome sequence of Corynebacterium deserti GIMN1.010 (=DSM 45689), isolated from desert sand in western China.</title>
        <authorList>
            <person name="Ruckert C."/>
            <person name="Albersmeier A."/>
            <person name="Kalinowski J."/>
        </authorList>
    </citation>
    <scope>NUCLEOTIDE SEQUENCE [LARGE SCALE GENOMIC DNA]</scope>
    <source>
        <strain evidence="2 3">GIMN1.010</strain>
    </source>
</reference>
<dbReference type="EMBL" id="CP009220">
    <property type="protein sequence ID" value="ALC04566.1"/>
    <property type="molecule type" value="Genomic_DNA"/>
</dbReference>